<sequence length="30" mass="3467">MLPRTLKDNRSIKTKTIISDIKFCLCNAEN</sequence>
<accession>A0A0E9V447</accession>
<dbReference type="AlphaFoldDB" id="A0A0E9V447"/>
<reference evidence="1" key="2">
    <citation type="journal article" date="2015" name="Fish Shellfish Immunol.">
        <title>Early steps in the European eel (Anguilla anguilla)-Vibrio vulnificus interaction in the gills: Role of the RtxA13 toxin.</title>
        <authorList>
            <person name="Callol A."/>
            <person name="Pajuelo D."/>
            <person name="Ebbesson L."/>
            <person name="Teles M."/>
            <person name="MacKenzie S."/>
            <person name="Amaro C."/>
        </authorList>
    </citation>
    <scope>NUCLEOTIDE SEQUENCE</scope>
</reference>
<evidence type="ECO:0000313" key="1">
    <source>
        <dbReference type="EMBL" id="JAH72751.1"/>
    </source>
</evidence>
<proteinExistence type="predicted"/>
<organism evidence="1">
    <name type="scientific">Anguilla anguilla</name>
    <name type="common">European freshwater eel</name>
    <name type="synonym">Muraena anguilla</name>
    <dbReference type="NCBI Taxonomy" id="7936"/>
    <lineage>
        <taxon>Eukaryota</taxon>
        <taxon>Metazoa</taxon>
        <taxon>Chordata</taxon>
        <taxon>Craniata</taxon>
        <taxon>Vertebrata</taxon>
        <taxon>Euteleostomi</taxon>
        <taxon>Actinopterygii</taxon>
        <taxon>Neopterygii</taxon>
        <taxon>Teleostei</taxon>
        <taxon>Anguilliformes</taxon>
        <taxon>Anguillidae</taxon>
        <taxon>Anguilla</taxon>
    </lineage>
</organism>
<protein>
    <submittedName>
        <fullName evidence="1">Uncharacterized protein</fullName>
    </submittedName>
</protein>
<reference evidence="1" key="1">
    <citation type="submission" date="2014-11" db="EMBL/GenBank/DDBJ databases">
        <authorList>
            <person name="Amaro Gonzalez C."/>
        </authorList>
    </citation>
    <scope>NUCLEOTIDE SEQUENCE</scope>
</reference>
<dbReference type="EMBL" id="GBXM01035826">
    <property type="protein sequence ID" value="JAH72751.1"/>
    <property type="molecule type" value="Transcribed_RNA"/>
</dbReference>
<name>A0A0E9V447_ANGAN</name>